<dbReference type="Proteomes" id="UP000053573">
    <property type="component" value="Unassembled WGS sequence"/>
</dbReference>
<protein>
    <submittedName>
        <fullName evidence="3">Uncharacterized protein</fullName>
    </submittedName>
</protein>
<sequence>MYNVPSFTLARAIGGVIAWWWGRRKRQQQRRQRWWWWRWPLSSWRNGVVDDSRARLLTVPLDEDDDTAGLPSAVKDDDEHEHEHEHAAAGSRRGISSGENDPDGGSTVVILASGLILGEGVVSIINLALASAGVPHL</sequence>
<keyword evidence="2" id="KW-1133">Transmembrane helix</keyword>
<keyword evidence="4" id="KW-1185">Reference proteome</keyword>
<dbReference type="OrthoDB" id="627262at2759"/>
<dbReference type="STRING" id="2060906.A0A0H1B9Q4"/>
<dbReference type="EMBL" id="LDEV01002660">
    <property type="protein sequence ID" value="KLJ08120.1"/>
    <property type="molecule type" value="Genomic_DNA"/>
</dbReference>
<evidence type="ECO:0000313" key="4">
    <source>
        <dbReference type="Proteomes" id="UP000053573"/>
    </source>
</evidence>
<evidence type="ECO:0000256" key="2">
    <source>
        <dbReference type="SAM" id="Phobius"/>
    </source>
</evidence>
<evidence type="ECO:0000313" key="3">
    <source>
        <dbReference type="EMBL" id="KLJ08120.1"/>
    </source>
</evidence>
<dbReference type="AlphaFoldDB" id="A0A0H1B9Q4"/>
<accession>A0A0H1B9Q4</accession>
<proteinExistence type="predicted"/>
<feature type="region of interest" description="Disordered" evidence="1">
    <location>
        <begin position="63"/>
        <end position="103"/>
    </location>
</feature>
<keyword evidence="2" id="KW-0472">Membrane</keyword>
<feature type="compositionally biased region" description="Basic and acidic residues" evidence="1">
    <location>
        <begin position="74"/>
        <end position="87"/>
    </location>
</feature>
<name>A0A0H1B9Q4_9EURO</name>
<gene>
    <name evidence="3" type="ORF">EMPG_16432</name>
</gene>
<organism evidence="3 4">
    <name type="scientific">Blastomyces silverae</name>
    <dbReference type="NCBI Taxonomy" id="2060906"/>
    <lineage>
        <taxon>Eukaryota</taxon>
        <taxon>Fungi</taxon>
        <taxon>Dikarya</taxon>
        <taxon>Ascomycota</taxon>
        <taxon>Pezizomycotina</taxon>
        <taxon>Eurotiomycetes</taxon>
        <taxon>Eurotiomycetidae</taxon>
        <taxon>Onygenales</taxon>
        <taxon>Ajellomycetaceae</taxon>
        <taxon>Blastomyces</taxon>
    </lineage>
</organism>
<comment type="caution">
    <text evidence="3">The sequence shown here is derived from an EMBL/GenBank/DDBJ whole genome shotgun (WGS) entry which is preliminary data.</text>
</comment>
<feature type="transmembrane region" description="Helical" evidence="2">
    <location>
        <begin position="6"/>
        <end position="22"/>
    </location>
</feature>
<keyword evidence="2" id="KW-0812">Transmembrane</keyword>
<evidence type="ECO:0000256" key="1">
    <source>
        <dbReference type="SAM" id="MobiDB-lite"/>
    </source>
</evidence>
<reference evidence="4" key="1">
    <citation type="journal article" date="2015" name="PLoS Genet.">
        <title>The dynamic genome and transcriptome of the human fungal pathogen Blastomyces and close relative Emmonsia.</title>
        <authorList>
            <person name="Munoz J.F."/>
            <person name="Gauthier G.M."/>
            <person name="Desjardins C.A."/>
            <person name="Gallo J.E."/>
            <person name="Holder J."/>
            <person name="Sullivan T.D."/>
            <person name="Marty A.J."/>
            <person name="Carmen J.C."/>
            <person name="Chen Z."/>
            <person name="Ding L."/>
            <person name="Gujja S."/>
            <person name="Magrini V."/>
            <person name="Misas E."/>
            <person name="Mitreva M."/>
            <person name="Priest M."/>
            <person name="Saif S."/>
            <person name="Whiston E.A."/>
            <person name="Young S."/>
            <person name="Zeng Q."/>
            <person name="Goldman W.E."/>
            <person name="Mardis E.R."/>
            <person name="Taylor J.W."/>
            <person name="McEwen J.G."/>
            <person name="Clay O.K."/>
            <person name="Klein B.S."/>
            <person name="Cuomo C.A."/>
        </authorList>
    </citation>
    <scope>NUCLEOTIDE SEQUENCE [LARGE SCALE GENOMIC DNA]</scope>
    <source>
        <strain evidence="4">UAMH 139</strain>
    </source>
</reference>